<evidence type="ECO:0000313" key="3">
    <source>
        <dbReference type="Proteomes" id="UP000283734"/>
    </source>
</evidence>
<dbReference type="EMBL" id="QYYA01000001">
    <property type="protein sequence ID" value="RJG19781.1"/>
    <property type="molecule type" value="Genomic_DNA"/>
</dbReference>
<proteinExistence type="predicted"/>
<feature type="domain" description="DUF695" evidence="1">
    <location>
        <begin position="68"/>
        <end position="195"/>
    </location>
</feature>
<dbReference type="InterPro" id="IPR016097">
    <property type="entry name" value="DUF695"/>
</dbReference>
<dbReference type="Proteomes" id="UP000283734">
    <property type="component" value="Unassembled WGS sequence"/>
</dbReference>
<comment type="caution">
    <text evidence="2">The sequence shown here is derived from an EMBL/GenBank/DDBJ whole genome shotgun (WGS) entry which is preliminary data.</text>
</comment>
<reference evidence="2 3" key="1">
    <citation type="submission" date="2018-09" db="EMBL/GenBank/DDBJ databases">
        <title>Alcanivorax profundi sp. nov., isolated from 1000 m-depth seawater of the Mariana Trench.</title>
        <authorList>
            <person name="Liu J."/>
        </authorList>
    </citation>
    <scope>NUCLEOTIDE SEQUENCE [LARGE SCALE GENOMIC DNA]</scope>
    <source>
        <strain evidence="2 3">MTEO17</strain>
    </source>
</reference>
<sequence length="196" mass="21847">MTFIVWIGRIKANPDFYWISLSCNAELLKKIGTWIVVKIIKMLVVGSVSLALLACASSVIAIDEQEESWEISRGSVDGAPLIVRQNRGALAVAKSRKAYPYRVMIAIGINRVDENGFPVAEASHELYQFEDKVGAALKNSDTVIAVVLTLPRMRQLVFYTAQPDTVEGVLESMKQQESTLQWGYEVAHDPGWSLYR</sequence>
<evidence type="ECO:0000259" key="1">
    <source>
        <dbReference type="Pfam" id="PF05117"/>
    </source>
</evidence>
<keyword evidence="3" id="KW-1185">Reference proteome</keyword>
<accession>A0A418Y2L2</accession>
<dbReference type="AlphaFoldDB" id="A0A418Y2L2"/>
<protein>
    <submittedName>
        <fullName evidence="2">DUF695 domain-containing protein</fullName>
    </submittedName>
</protein>
<evidence type="ECO:0000313" key="2">
    <source>
        <dbReference type="EMBL" id="RJG19781.1"/>
    </source>
</evidence>
<name>A0A418Y2L2_9GAMM</name>
<gene>
    <name evidence="2" type="ORF">D4A39_02740</name>
</gene>
<organism evidence="2 3">
    <name type="scientific">Alcanivorax profundi</name>
    <dbReference type="NCBI Taxonomy" id="2338368"/>
    <lineage>
        <taxon>Bacteria</taxon>
        <taxon>Pseudomonadati</taxon>
        <taxon>Pseudomonadota</taxon>
        <taxon>Gammaproteobacteria</taxon>
        <taxon>Oceanospirillales</taxon>
        <taxon>Alcanivoracaceae</taxon>
        <taxon>Alcanivorax</taxon>
    </lineage>
</organism>
<dbReference type="Pfam" id="PF05117">
    <property type="entry name" value="DUF695"/>
    <property type="match status" value="1"/>
</dbReference>